<dbReference type="STRING" id="31033.ENSTRUP00000001416"/>
<organism evidence="7 8">
    <name type="scientific">Takifugu rubripes</name>
    <name type="common">Japanese pufferfish</name>
    <name type="synonym">Fugu rubripes</name>
    <dbReference type="NCBI Taxonomy" id="31033"/>
    <lineage>
        <taxon>Eukaryota</taxon>
        <taxon>Metazoa</taxon>
        <taxon>Chordata</taxon>
        <taxon>Craniata</taxon>
        <taxon>Vertebrata</taxon>
        <taxon>Euteleostomi</taxon>
        <taxon>Actinopterygii</taxon>
        <taxon>Neopterygii</taxon>
        <taxon>Teleostei</taxon>
        <taxon>Neoteleostei</taxon>
        <taxon>Acanthomorphata</taxon>
        <taxon>Eupercaria</taxon>
        <taxon>Tetraodontiformes</taxon>
        <taxon>Tetradontoidea</taxon>
        <taxon>Tetraodontidae</taxon>
        <taxon>Takifugu</taxon>
    </lineage>
</organism>
<dbReference type="OMA" id="CQACRSP"/>
<dbReference type="Gene3D" id="2.20.100.10">
    <property type="entry name" value="Thrombospondin type-1 (TSP1) repeat"/>
    <property type="match status" value="8"/>
</dbReference>
<dbReference type="HOGENOM" id="CLU_047129_0_0_1"/>
<dbReference type="Pfam" id="PF00090">
    <property type="entry name" value="TSP_1"/>
    <property type="match status" value="6"/>
</dbReference>
<reference evidence="7" key="2">
    <citation type="submission" date="2025-08" db="UniProtKB">
        <authorList>
            <consortium name="Ensembl"/>
        </authorList>
    </citation>
    <scope>IDENTIFICATION</scope>
</reference>
<dbReference type="PROSITE" id="PS50092">
    <property type="entry name" value="TSP1"/>
    <property type="match status" value="8"/>
</dbReference>
<dbReference type="InterPro" id="IPR049536">
    <property type="entry name" value="CFP_TSR-0"/>
</dbReference>
<name>H2RMQ3_TAKRU</name>
<dbReference type="SUPFAM" id="SSF82895">
    <property type="entry name" value="TSP-1 type 1 repeat"/>
    <property type="match status" value="8"/>
</dbReference>
<evidence type="ECO:0000256" key="3">
    <source>
        <dbReference type="ARBA" id="ARBA00022729"/>
    </source>
</evidence>
<evidence type="ECO:0000313" key="8">
    <source>
        <dbReference type="Proteomes" id="UP000005226"/>
    </source>
</evidence>
<keyword evidence="8" id="KW-1185">Reference proteome</keyword>
<evidence type="ECO:0000256" key="1">
    <source>
        <dbReference type="ARBA" id="ARBA00004613"/>
    </source>
</evidence>
<dbReference type="FunFam" id="2.20.100.10:FF:000001">
    <property type="entry name" value="semaphorin-5A isoform X1"/>
    <property type="match status" value="1"/>
</dbReference>
<dbReference type="Ensembl" id="ENSTRUT00000001422.3">
    <property type="protein sequence ID" value="ENSTRUP00000001416.3"/>
    <property type="gene ID" value="ENSTRUG00000000591.3"/>
</dbReference>
<dbReference type="Pfam" id="PF18487">
    <property type="entry name" value="TSR"/>
    <property type="match status" value="1"/>
</dbReference>
<dbReference type="PANTHER" id="PTHR22906">
    <property type="entry name" value="PROPERDIN"/>
    <property type="match status" value="1"/>
</dbReference>
<evidence type="ECO:0000256" key="4">
    <source>
        <dbReference type="ARBA" id="ARBA00022737"/>
    </source>
</evidence>
<evidence type="ECO:0000256" key="6">
    <source>
        <dbReference type="SAM" id="MobiDB-lite"/>
    </source>
</evidence>
<comment type="subcellular location">
    <subcellularLocation>
        <location evidence="1">Secreted</location>
    </subcellularLocation>
</comment>
<keyword evidence="5" id="KW-1015">Disulfide bond</keyword>
<dbReference type="FunCoup" id="H2RMQ3">
    <property type="interactions" value="350"/>
</dbReference>
<gene>
    <name evidence="7" type="primary">LOC115248105</name>
</gene>
<feature type="compositionally biased region" description="Gly residues" evidence="6">
    <location>
        <begin position="1"/>
        <end position="16"/>
    </location>
</feature>
<dbReference type="Proteomes" id="UP000005226">
    <property type="component" value="Chromosome 5"/>
</dbReference>
<accession>H2RMQ3</accession>
<dbReference type="InterPro" id="IPR054019">
    <property type="entry name" value="CFP_TSR_C"/>
</dbReference>
<feature type="region of interest" description="Disordered" evidence="6">
    <location>
        <begin position="236"/>
        <end position="263"/>
    </location>
</feature>
<keyword evidence="3" id="KW-0732">Signal</keyword>
<evidence type="ECO:0000256" key="5">
    <source>
        <dbReference type="ARBA" id="ARBA00023157"/>
    </source>
</evidence>
<dbReference type="InterPro" id="IPR036383">
    <property type="entry name" value="TSP1_rpt_sf"/>
</dbReference>
<dbReference type="Pfam" id="PF22195">
    <property type="entry name" value="TSP1_CFP_C"/>
    <property type="match status" value="1"/>
</dbReference>
<keyword evidence="2" id="KW-0964">Secreted</keyword>
<reference evidence="7" key="3">
    <citation type="submission" date="2025-09" db="UniProtKB">
        <authorList>
            <consortium name="Ensembl"/>
        </authorList>
    </citation>
    <scope>IDENTIFICATION</scope>
</reference>
<feature type="region of interest" description="Disordered" evidence="6">
    <location>
        <begin position="1"/>
        <end position="27"/>
    </location>
</feature>
<dbReference type="FunFam" id="2.20.100.10:FF:000007">
    <property type="entry name" value="Thrombospondin 1"/>
    <property type="match status" value="1"/>
</dbReference>
<feature type="region of interest" description="Disordered" evidence="6">
    <location>
        <begin position="361"/>
        <end position="382"/>
    </location>
</feature>
<dbReference type="InterPro" id="IPR052065">
    <property type="entry name" value="Compl_asym_regulator"/>
</dbReference>
<evidence type="ECO:0000313" key="7">
    <source>
        <dbReference type="Ensembl" id="ENSTRUP00000001416.3"/>
    </source>
</evidence>
<dbReference type="InterPro" id="IPR000884">
    <property type="entry name" value="TSP1_rpt"/>
</dbReference>
<dbReference type="GeneTree" id="ENSGT00940000161209"/>
<dbReference type="PANTHER" id="PTHR22906:SF43">
    <property type="entry name" value="PROPERDIN"/>
    <property type="match status" value="1"/>
</dbReference>
<evidence type="ECO:0000256" key="2">
    <source>
        <dbReference type="ARBA" id="ARBA00022525"/>
    </source>
</evidence>
<keyword evidence="4" id="KW-0677">Repeat</keyword>
<sequence>MQTGRGRGQGRGGRARGGSLVRTEEEQRKERRLWSRMEVQAALTLVLVLASVERSAGARCFSQFNQGQCVGELGEVEEDDCCQNPHYGHKDTDGQCRSCGPPVWSPWSSWSYCNILCGDGVSQRTRTCFGIGQSECENAEDKLQFQPCSGSCCDAKGWSLWQAWSSCTVSCGEGGVRTRHRVCSGPPECHAACTGPSDETEECPTSITCPVHGGWSGWSGWTECSGPCIAGSNIPSRTRRRSCSSPTPSADTRPPGNRCPGDELQRQGCTGLPNCPVDGGWGAWAPAGKCSASCGEGLQLSARTCDQPTPKYGGQFCAGPSTKATVCQVVCPVDGFWSGWSNWGECSSSCIPQGQAPVRTRSRSCTNPAPSTSPPGKGCSGERSQAQNCDQLPNCPVDGGWSSWTSFSACPVTCGVGLQVSDRKCNNPPAKHGGQPCPGEQRRSKICKTNVHCPVDGSWSSWSKWSKCKSPFGGRDIRCMEVRGSQKRIRECLHRDHNGSICIGDQLSEIRVCYDVHQCFLKGNWEGWENWSMCKPSCGKSQRFRRRFCKPNYSNYNPARHGQLVAFSGTPHADCGATPDGGPKIESQACSNLPPCP</sequence>
<reference evidence="7 8" key="1">
    <citation type="journal article" date="2011" name="Genome Biol. Evol.">
        <title>Integration of the genetic map and genome assembly of fugu facilitates insights into distinct features of genome evolution in teleosts and mammals.</title>
        <authorList>
            <person name="Kai W."/>
            <person name="Kikuchi K."/>
            <person name="Tohari S."/>
            <person name="Chew A.K."/>
            <person name="Tay A."/>
            <person name="Fujiwara A."/>
            <person name="Hosoya S."/>
            <person name="Suetake H."/>
            <person name="Naruse K."/>
            <person name="Brenner S."/>
            <person name="Suzuki Y."/>
            <person name="Venkatesh B."/>
        </authorList>
    </citation>
    <scope>NUCLEOTIDE SEQUENCE [LARGE SCALE GENOMIC DNA]</scope>
</reference>
<dbReference type="InParanoid" id="H2RMQ3"/>
<dbReference type="PRINTS" id="PR01705">
    <property type="entry name" value="TSP1REPEAT"/>
</dbReference>
<dbReference type="SMART" id="SM00209">
    <property type="entry name" value="TSP1"/>
    <property type="match status" value="8"/>
</dbReference>
<dbReference type="AlphaFoldDB" id="H2RMQ3"/>
<proteinExistence type="predicted"/>
<protein>
    <submittedName>
        <fullName evidence="7">Properdin-like</fullName>
    </submittedName>
</protein>